<sequence>MEVGVEWKDTMFFGVANVSDVSLNYFNYTKHLPRRVETHISDCLVDGTSSGTLLTLPTIWTEGFVVVWIIRYLAQGKNENNMGGLVD</sequence>
<dbReference type="EMBL" id="JAWJWF010000049">
    <property type="protein sequence ID" value="KAK6619209.1"/>
    <property type="molecule type" value="Genomic_DNA"/>
</dbReference>
<dbReference type="Proteomes" id="UP001359485">
    <property type="component" value="Unassembled WGS sequence"/>
</dbReference>
<accession>A0ABR1AIC1</accession>
<name>A0ABR1AIC1_POLSC</name>
<reference evidence="1 2" key="1">
    <citation type="submission" date="2023-09" db="EMBL/GenBank/DDBJ databases">
        <title>Genomes of two closely related lineages of the louse Polyplax serrata with different host specificities.</title>
        <authorList>
            <person name="Martinu J."/>
            <person name="Tarabai H."/>
            <person name="Stefka J."/>
            <person name="Hypsa V."/>
        </authorList>
    </citation>
    <scope>NUCLEOTIDE SEQUENCE [LARGE SCALE GENOMIC DNA]</scope>
    <source>
        <strain evidence="1">98ZLc_SE</strain>
    </source>
</reference>
<proteinExistence type="predicted"/>
<organism evidence="1 2">
    <name type="scientific">Polyplax serrata</name>
    <name type="common">Common mouse louse</name>
    <dbReference type="NCBI Taxonomy" id="468196"/>
    <lineage>
        <taxon>Eukaryota</taxon>
        <taxon>Metazoa</taxon>
        <taxon>Ecdysozoa</taxon>
        <taxon>Arthropoda</taxon>
        <taxon>Hexapoda</taxon>
        <taxon>Insecta</taxon>
        <taxon>Pterygota</taxon>
        <taxon>Neoptera</taxon>
        <taxon>Paraneoptera</taxon>
        <taxon>Psocodea</taxon>
        <taxon>Troctomorpha</taxon>
        <taxon>Phthiraptera</taxon>
        <taxon>Anoplura</taxon>
        <taxon>Polyplacidae</taxon>
        <taxon>Polyplax</taxon>
    </lineage>
</organism>
<evidence type="ECO:0000313" key="1">
    <source>
        <dbReference type="EMBL" id="KAK6619209.1"/>
    </source>
</evidence>
<comment type="caution">
    <text evidence="1">The sequence shown here is derived from an EMBL/GenBank/DDBJ whole genome shotgun (WGS) entry which is preliminary data.</text>
</comment>
<keyword evidence="2" id="KW-1185">Reference proteome</keyword>
<gene>
    <name evidence="1" type="ORF">RUM44_003591</name>
</gene>
<protein>
    <submittedName>
        <fullName evidence="1">Uncharacterized protein</fullName>
    </submittedName>
</protein>
<evidence type="ECO:0000313" key="2">
    <source>
        <dbReference type="Proteomes" id="UP001359485"/>
    </source>
</evidence>